<comment type="subunit">
    <text evidence="7">Subunit of the heterotrimeric GatFAB amidotransferase (AdT) complex, composed of A, B and F subunits.</text>
</comment>
<dbReference type="GO" id="GO:0030956">
    <property type="term" value="C:glutamyl-tRNA(Gln) amidotransferase complex"/>
    <property type="evidence" value="ECO:0007669"/>
    <property type="project" value="UniProtKB-UniRule"/>
</dbReference>
<dbReference type="Gene3D" id="3.90.1300.10">
    <property type="entry name" value="Amidase signature (AS) domain"/>
    <property type="match status" value="1"/>
</dbReference>
<dbReference type="Pfam" id="PF01425">
    <property type="entry name" value="Amidase"/>
    <property type="match status" value="1"/>
</dbReference>
<dbReference type="InterPro" id="IPR000120">
    <property type="entry name" value="Amidase"/>
</dbReference>
<evidence type="ECO:0000256" key="5">
    <source>
        <dbReference type="ARBA" id="ARBA00022917"/>
    </source>
</evidence>
<dbReference type="EMBL" id="LT598446">
    <property type="protein sequence ID" value="SCU86649.1"/>
    <property type="molecule type" value="Genomic_DNA"/>
</dbReference>
<dbReference type="GO" id="GO:0050567">
    <property type="term" value="F:glutaminyl-tRNA synthase (glutamine-hydrolyzing) activity"/>
    <property type="evidence" value="ECO:0007669"/>
    <property type="project" value="UniProtKB-UniRule"/>
</dbReference>
<keyword evidence="5 7" id="KW-0648">Protein biosynthesis</keyword>
<evidence type="ECO:0000256" key="1">
    <source>
        <dbReference type="ARBA" id="ARBA00008069"/>
    </source>
</evidence>
<evidence type="ECO:0000259" key="8">
    <source>
        <dbReference type="Pfam" id="PF01425"/>
    </source>
</evidence>
<keyword evidence="2 7" id="KW-0436">Ligase</keyword>
<feature type="active site" description="Charge relay system" evidence="7">
    <location>
        <position position="130"/>
    </location>
</feature>
<evidence type="ECO:0000256" key="2">
    <source>
        <dbReference type="ARBA" id="ARBA00022598"/>
    </source>
</evidence>
<feature type="active site" description="Charge relay system" evidence="7">
    <location>
        <position position="53"/>
    </location>
</feature>
<keyword evidence="4 7" id="KW-0067">ATP-binding</keyword>
<dbReference type="InterPro" id="IPR004412">
    <property type="entry name" value="GatA"/>
</dbReference>
<dbReference type="InterPro" id="IPR020556">
    <property type="entry name" value="Amidase_CS"/>
</dbReference>
<feature type="active site" description="Acyl-ester intermediate" evidence="7">
    <location>
        <position position="154"/>
    </location>
</feature>
<organism evidence="9 10">
    <name type="scientific">Lachancea nothofagi CBS 11611</name>
    <dbReference type="NCBI Taxonomy" id="1266666"/>
    <lineage>
        <taxon>Eukaryota</taxon>
        <taxon>Fungi</taxon>
        <taxon>Dikarya</taxon>
        <taxon>Ascomycota</taxon>
        <taxon>Saccharomycotina</taxon>
        <taxon>Saccharomycetes</taxon>
        <taxon>Saccharomycetales</taxon>
        <taxon>Saccharomycetaceae</taxon>
        <taxon>Lachancea</taxon>
    </lineage>
</organism>
<proteinExistence type="inferred from homology"/>
<dbReference type="GO" id="GO:0005739">
    <property type="term" value="C:mitochondrion"/>
    <property type="evidence" value="ECO:0007669"/>
    <property type="project" value="UniProtKB-SubCell"/>
</dbReference>
<dbReference type="GO" id="GO:0005524">
    <property type="term" value="F:ATP binding"/>
    <property type="evidence" value="ECO:0007669"/>
    <property type="project" value="UniProtKB-KW"/>
</dbReference>
<dbReference type="PANTHER" id="PTHR11895:SF7">
    <property type="entry name" value="GLUTAMYL-TRNA(GLN) AMIDOTRANSFERASE SUBUNIT A, MITOCHONDRIAL"/>
    <property type="match status" value="1"/>
</dbReference>
<dbReference type="AlphaFoldDB" id="A0A1G4J9I4"/>
<dbReference type="InterPro" id="IPR036928">
    <property type="entry name" value="AS_sf"/>
</dbReference>
<evidence type="ECO:0000256" key="3">
    <source>
        <dbReference type="ARBA" id="ARBA00022741"/>
    </source>
</evidence>
<comment type="similarity">
    <text evidence="1 7">Belongs to the amidase family. GatA subfamily.</text>
</comment>
<dbReference type="HAMAP" id="MF_00120">
    <property type="entry name" value="GatA"/>
    <property type="match status" value="1"/>
</dbReference>
<dbReference type="PROSITE" id="PS00571">
    <property type="entry name" value="AMIDASES"/>
    <property type="match status" value="1"/>
</dbReference>
<evidence type="ECO:0000256" key="7">
    <source>
        <dbReference type="HAMAP-Rule" id="MF_03150"/>
    </source>
</evidence>
<reference evidence="10" key="1">
    <citation type="submission" date="2016-03" db="EMBL/GenBank/DDBJ databases">
        <authorList>
            <person name="Devillers Hugo."/>
        </authorList>
    </citation>
    <scope>NUCLEOTIDE SEQUENCE [LARGE SCALE GENOMIC DNA]</scope>
</reference>
<dbReference type="InterPro" id="IPR023631">
    <property type="entry name" value="Amidase_dom"/>
</dbReference>
<dbReference type="GO" id="GO:0070681">
    <property type="term" value="P:glutaminyl-tRNAGln biosynthesis via transamidation"/>
    <property type="evidence" value="ECO:0007669"/>
    <property type="project" value="UniProtKB-UniRule"/>
</dbReference>
<comment type="function">
    <text evidence="7">Allows the formation of correctly charged Gln-tRNA(Gln) through the transamidation of misacylated Glu-tRNA(Gln) in the mitochondria. The reaction takes place in the presence of glutamine and ATP through an activated gamma-phospho-Glu-tRNA(Gln).</text>
</comment>
<dbReference type="PANTHER" id="PTHR11895">
    <property type="entry name" value="TRANSAMIDASE"/>
    <property type="match status" value="1"/>
</dbReference>
<dbReference type="EC" id="6.3.5.7" evidence="7"/>
<name>A0A1G4J9I4_9SACH</name>
<gene>
    <name evidence="7" type="primary">HER2</name>
    <name evidence="9" type="ORF">LANO_0C08724G</name>
</gene>
<dbReference type="Proteomes" id="UP000189911">
    <property type="component" value="Chromosome C"/>
</dbReference>
<evidence type="ECO:0000313" key="10">
    <source>
        <dbReference type="Proteomes" id="UP000189911"/>
    </source>
</evidence>
<comment type="catalytic activity">
    <reaction evidence="6 7">
        <text>L-glutamyl-tRNA(Gln) + L-glutamine + ATP + H2O = L-glutaminyl-tRNA(Gln) + L-glutamate + ADP + phosphate + H(+)</text>
        <dbReference type="Rhea" id="RHEA:17521"/>
        <dbReference type="Rhea" id="RHEA-COMP:9681"/>
        <dbReference type="Rhea" id="RHEA-COMP:9684"/>
        <dbReference type="ChEBI" id="CHEBI:15377"/>
        <dbReference type="ChEBI" id="CHEBI:15378"/>
        <dbReference type="ChEBI" id="CHEBI:29985"/>
        <dbReference type="ChEBI" id="CHEBI:30616"/>
        <dbReference type="ChEBI" id="CHEBI:43474"/>
        <dbReference type="ChEBI" id="CHEBI:58359"/>
        <dbReference type="ChEBI" id="CHEBI:78520"/>
        <dbReference type="ChEBI" id="CHEBI:78521"/>
        <dbReference type="ChEBI" id="CHEBI:456216"/>
        <dbReference type="EC" id="6.3.5.7"/>
    </reaction>
</comment>
<accession>A0A1G4J9I4</accession>
<dbReference type="SUPFAM" id="SSF75304">
    <property type="entry name" value="Amidase signature (AS) enzymes"/>
    <property type="match status" value="1"/>
</dbReference>
<comment type="subcellular location">
    <subcellularLocation>
        <location evidence="7">Mitochondrion</location>
    </subcellularLocation>
</comment>
<keyword evidence="10" id="KW-1185">Reference proteome</keyword>
<protein>
    <recommendedName>
        <fullName evidence="7">Glutamyl-tRNA(Gln) amidotransferase subunit A, mitochondrial</fullName>
        <shortName evidence="7">Glu-AdT subunit A</shortName>
        <ecNumber evidence="7">6.3.5.7</ecNumber>
    </recommendedName>
</protein>
<dbReference type="OrthoDB" id="421993at2759"/>
<keyword evidence="3 7" id="KW-0547">Nucleotide-binding</keyword>
<evidence type="ECO:0000256" key="4">
    <source>
        <dbReference type="ARBA" id="ARBA00022840"/>
    </source>
</evidence>
<dbReference type="GO" id="GO:0032543">
    <property type="term" value="P:mitochondrial translation"/>
    <property type="evidence" value="ECO:0007669"/>
    <property type="project" value="UniProtKB-UniRule"/>
</dbReference>
<keyword evidence="7" id="KW-0496">Mitochondrion</keyword>
<sequence length="464" mass="49736">MSSKTAIGRLKRIPAVQKQFNVFTSINSDAEESLKNNSEKAVKPLGNLLCGIKDNIVTRRLPTSCGSKLLENYISPFDSTVVQLLEYAGAVNVGKTNLDEFGMGSGGTNSCFGATTNPLFPDESIVVGGSSSGSAAAVAADVVDFSIGTDTGGSVRLPAAYASVLGFKPSYGRISRHGVVAYAQSLDTVGIMAKSVNTLEKVFKVLDMPDEKDPTCLNKALRSKLSAITKAKSKLRIGIPKEFTPMGVSQDLRAEYLAVIQRLEARGHEIYPVSIPNIKNALPVYYTLAPAEAVSNLSRYDGLRYGNRDREKDSSDNTLFAPSRAAFGQEVKNRIVLGNYNLSSESFNNHYIKAQKLRVELINEFDDIFALPNILTGSQGIENGIDILLSLSAISTPITTSEYDSENTDNPITSYINDIFTTPASLAGLPAISVPGGNLKAVGVQIMGQFGDDLTVLNAAREIL</sequence>
<dbReference type="NCBIfam" id="TIGR00132">
    <property type="entry name" value="gatA"/>
    <property type="match status" value="1"/>
</dbReference>
<evidence type="ECO:0000256" key="6">
    <source>
        <dbReference type="ARBA" id="ARBA00047407"/>
    </source>
</evidence>
<feature type="domain" description="Amidase" evidence="8">
    <location>
        <begin position="10"/>
        <end position="457"/>
    </location>
</feature>
<evidence type="ECO:0000313" key="9">
    <source>
        <dbReference type="EMBL" id="SCU86649.1"/>
    </source>
</evidence>